<evidence type="ECO:0000256" key="4">
    <source>
        <dbReference type="ARBA" id="ARBA00022833"/>
    </source>
</evidence>
<dbReference type="InterPro" id="IPR001628">
    <property type="entry name" value="Znf_hrmn_rcpt"/>
</dbReference>
<keyword evidence="2 10" id="KW-0479">Metal-binding</keyword>
<evidence type="ECO:0000259" key="12">
    <source>
        <dbReference type="PROSITE" id="PS51030"/>
    </source>
</evidence>
<feature type="region of interest" description="Disordered" evidence="11">
    <location>
        <begin position="391"/>
        <end position="414"/>
    </location>
</feature>
<evidence type="ECO:0000256" key="6">
    <source>
        <dbReference type="ARBA" id="ARBA00023125"/>
    </source>
</evidence>
<comment type="subcellular location">
    <subcellularLocation>
        <location evidence="1 10">Nucleus</location>
    </subcellularLocation>
</comment>
<dbReference type="InterPro" id="IPR001723">
    <property type="entry name" value="Nuclear_hrmn_rcpt"/>
</dbReference>
<dbReference type="PROSITE" id="PS51843">
    <property type="entry name" value="NR_LBD"/>
    <property type="match status" value="1"/>
</dbReference>
<dbReference type="PANTHER" id="PTHR24085">
    <property type="entry name" value="NUCLEAR HORMONE RECEPTOR"/>
    <property type="match status" value="1"/>
</dbReference>
<evidence type="ECO:0000256" key="8">
    <source>
        <dbReference type="ARBA" id="ARBA00023170"/>
    </source>
</evidence>
<keyword evidence="3 10" id="KW-0863">Zinc-finger</keyword>
<dbReference type="InterPro" id="IPR003070">
    <property type="entry name" value="NR4A1-3"/>
</dbReference>
<proteinExistence type="inferred from homology"/>
<dbReference type="InterPro" id="IPR013088">
    <property type="entry name" value="Znf_NHR/GATA"/>
</dbReference>
<gene>
    <name evidence="14" type="ORF">OKIOD_LOCUS14528</name>
</gene>
<dbReference type="PROSITE" id="PS00031">
    <property type="entry name" value="NUCLEAR_REC_DBD_1"/>
    <property type="match status" value="1"/>
</dbReference>
<evidence type="ECO:0000256" key="7">
    <source>
        <dbReference type="ARBA" id="ARBA00023163"/>
    </source>
</evidence>
<accession>A0ABN7T0U3</accession>
<evidence type="ECO:0000259" key="13">
    <source>
        <dbReference type="PROSITE" id="PS51843"/>
    </source>
</evidence>
<reference evidence="14 15" key="1">
    <citation type="submission" date="2021-04" db="EMBL/GenBank/DDBJ databases">
        <authorList>
            <person name="Bliznina A."/>
        </authorList>
    </citation>
    <scope>NUCLEOTIDE SEQUENCE [LARGE SCALE GENOMIC DNA]</scope>
</reference>
<feature type="domain" description="NR LBD" evidence="13">
    <location>
        <begin position="415"/>
        <end position="653"/>
    </location>
</feature>
<dbReference type="PRINTS" id="PR01284">
    <property type="entry name" value="NUCLEARECPTR"/>
</dbReference>
<evidence type="ECO:0000256" key="2">
    <source>
        <dbReference type="ARBA" id="ARBA00022723"/>
    </source>
</evidence>
<keyword evidence="4 10" id="KW-0862">Zinc</keyword>
<dbReference type="SUPFAM" id="SSF48508">
    <property type="entry name" value="Nuclear receptor ligand-binding domain"/>
    <property type="match status" value="1"/>
</dbReference>
<evidence type="ECO:0000256" key="3">
    <source>
        <dbReference type="ARBA" id="ARBA00022771"/>
    </source>
</evidence>
<dbReference type="Pfam" id="PF00105">
    <property type="entry name" value="zf-C4"/>
    <property type="match status" value="1"/>
</dbReference>
<comment type="similarity">
    <text evidence="10">Belongs to the nuclear hormone receptor family.</text>
</comment>
<dbReference type="PRINTS" id="PR00047">
    <property type="entry name" value="STROIDFINGER"/>
</dbReference>
<evidence type="ECO:0000256" key="5">
    <source>
        <dbReference type="ARBA" id="ARBA00023015"/>
    </source>
</evidence>
<evidence type="ECO:0000313" key="14">
    <source>
        <dbReference type="EMBL" id="CAG5111455.1"/>
    </source>
</evidence>
<evidence type="ECO:0000313" key="15">
    <source>
        <dbReference type="Proteomes" id="UP001158576"/>
    </source>
</evidence>
<keyword evidence="5 10" id="KW-0805">Transcription regulation</keyword>
<evidence type="ECO:0000256" key="11">
    <source>
        <dbReference type="SAM" id="MobiDB-lite"/>
    </source>
</evidence>
<name>A0ABN7T0U3_OIKDI</name>
<protein>
    <submittedName>
        <fullName evidence="14">Oidioi.mRNA.OKI2018_I69.chr2.g5763.t1.cds</fullName>
    </submittedName>
</protein>
<keyword evidence="15" id="KW-1185">Reference proteome</keyword>
<keyword evidence="6 10" id="KW-0238">DNA-binding</keyword>
<keyword evidence="7 10" id="KW-0804">Transcription</keyword>
<dbReference type="SUPFAM" id="SSF57716">
    <property type="entry name" value="Glucocorticoid receptor-like (DNA-binding domain)"/>
    <property type="match status" value="1"/>
</dbReference>
<keyword evidence="8 10" id="KW-0675">Receptor</keyword>
<dbReference type="EMBL" id="OU015567">
    <property type="protein sequence ID" value="CAG5111455.1"/>
    <property type="molecule type" value="Genomic_DNA"/>
</dbReference>
<evidence type="ECO:0000256" key="10">
    <source>
        <dbReference type="RuleBase" id="RU004334"/>
    </source>
</evidence>
<feature type="region of interest" description="Disordered" evidence="11">
    <location>
        <begin position="115"/>
        <end position="136"/>
    </location>
</feature>
<feature type="compositionally biased region" description="Polar residues" evidence="11">
    <location>
        <begin position="38"/>
        <end position="59"/>
    </location>
</feature>
<dbReference type="PANTHER" id="PTHR24085:SF4">
    <property type="entry name" value="NUCLEAR HORMONE RECEPTOR HR38-RELATED"/>
    <property type="match status" value="1"/>
</dbReference>
<dbReference type="Gene3D" id="3.30.50.10">
    <property type="entry name" value="Erythroid Transcription Factor GATA-1, subunit A"/>
    <property type="match status" value="1"/>
</dbReference>
<evidence type="ECO:0000256" key="1">
    <source>
        <dbReference type="ARBA" id="ARBA00004123"/>
    </source>
</evidence>
<feature type="compositionally biased region" description="Polar residues" evidence="11">
    <location>
        <begin position="117"/>
        <end position="126"/>
    </location>
</feature>
<sequence length="697" mass="76349">MMEGNKLPSMASISAGQLNLKLHNSEHEDLTRIHRENSSNSEGPNQTSHLLSPTSAQTVVTVEQSTMPIQAAEATGIPGPLSSQYENFGGLEFSREDDNGFFVDHIYSQDYRRADQLHSTPTQYSSPHDDSKSISPGVNTHLSAQSVAIKQEQFLTPDYGVYSTTTHTPPTPTSTMVSSSVIPVSSVSQIPTPTKSDVSSSVSHNGLTSSTPYIDQQGYYSYPSAQAASGQTAAYSQQFTDEAGLAYGQTAIDNSYYATAAGYDLSNLQYLNYNYRTNNHASHRMIMHAQAMGLQSMGMVPMINGGAIPRPNNEGLCAVCGDSAACQHYGVRTCEGCKGFFKRTVQKNAKYVCLANKNCPIDKRRRNRCQYCRYQKCLAVGMVKEVVRTDNLRGRRGRLPSKPKGPQDPVAPPSPPVNWITHLVRALVDTSPVLSSTDFSQYNAMLDVDLPHSGSGLEQARSIHHALLLSLEVIRQWAEKIPGYSDLNKDDGNQILETAFLQLFVAKLAYRSEPNEGKFILCHGVALHRNQLLPSFDNWIDTIHQFSSQVHGVNIDISAFACLCGLLLFRTQGLELKEPQKVEEMRLKTLAALHSHCATSSVAADRPNYFQKILQQLPDIQNAALPGALRLGYFKREGLISPTPTLDRILLNVGSEITATDMSKMSQYADAKALSTTPIVLPEIPVADASLTISCHS</sequence>
<dbReference type="SMART" id="SM00430">
    <property type="entry name" value="HOLI"/>
    <property type="match status" value="1"/>
</dbReference>
<dbReference type="CDD" id="cd06969">
    <property type="entry name" value="NR_DBD_NGFI-B"/>
    <property type="match status" value="1"/>
</dbReference>
<dbReference type="Proteomes" id="UP001158576">
    <property type="component" value="Chromosome 2"/>
</dbReference>
<dbReference type="InterPro" id="IPR000536">
    <property type="entry name" value="Nucl_hrmn_rcpt_lig-bd"/>
</dbReference>
<feature type="domain" description="Nuclear receptor" evidence="12">
    <location>
        <begin position="314"/>
        <end position="389"/>
    </location>
</feature>
<dbReference type="InterPro" id="IPR035500">
    <property type="entry name" value="NHR-like_dom_sf"/>
</dbReference>
<dbReference type="Gene3D" id="1.10.565.10">
    <property type="entry name" value="Retinoid X Receptor"/>
    <property type="match status" value="1"/>
</dbReference>
<dbReference type="Pfam" id="PF00104">
    <property type="entry name" value="Hormone_recep"/>
    <property type="match status" value="1"/>
</dbReference>
<dbReference type="PRINTS" id="PR00398">
    <property type="entry name" value="STRDHORMONER"/>
</dbReference>
<feature type="region of interest" description="Disordered" evidence="11">
    <location>
        <begin position="36"/>
        <end position="59"/>
    </location>
</feature>
<dbReference type="SMART" id="SM00399">
    <property type="entry name" value="ZnF_C4"/>
    <property type="match status" value="1"/>
</dbReference>
<evidence type="ECO:0000256" key="9">
    <source>
        <dbReference type="ARBA" id="ARBA00023242"/>
    </source>
</evidence>
<dbReference type="PROSITE" id="PS51030">
    <property type="entry name" value="NUCLEAR_REC_DBD_2"/>
    <property type="match status" value="1"/>
</dbReference>
<organism evidence="14 15">
    <name type="scientific">Oikopleura dioica</name>
    <name type="common">Tunicate</name>
    <dbReference type="NCBI Taxonomy" id="34765"/>
    <lineage>
        <taxon>Eukaryota</taxon>
        <taxon>Metazoa</taxon>
        <taxon>Chordata</taxon>
        <taxon>Tunicata</taxon>
        <taxon>Appendicularia</taxon>
        <taxon>Copelata</taxon>
        <taxon>Oikopleuridae</taxon>
        <taxon>Oikopleura</taxon>
    </lineage>
</organism>
<keyword evidence="9 10" id="KW-0539">Nucleus</keyword>